<dbReference type="Pfam" id="PF13490">
    <property type="entry name" value="zf-HC2"/>
    <property type="match status" value="1"/>
</dbReference>
<evidence type="ECO:0000256" key="2">
    <source>
        <dbReference type="ARBA" id="ARBA00023163"/>
    </source>
</evidence>
<dbReference type="RefSeq" id="WP_241051079.1">
    <property type="nucleotide sequence ID" value="NZ_JAKZBV010000001.1"/>
</dbReference>
<dbReference type="InterPro" id="IPR041916">
    <property type="entry name" value="Anti_sigma_zinc_sf"/>
</dbReference>
<dbReference type="InterPro" id="IPR027383">
    <property type="entry name" value="Znf_put"/>
</dbReference>
<evidence type="ECO:0000313" key="5">
    <source>
        <dbReference type="EMBL" id="MCH6468965.1"/>
    </source>
</evidence>
<evidence type="ECO:0000313" key="6">
    <source>
        <dbReference type="Proteomes" id="UP001202922"/>
    </source>
</evidence>
<dbReference type="Proteomes" id="UP001202922">
    <property type="component" value="Unassembled WGS sequence"/>
</dbReference>
<keyword evidence="3" id="KW-0812">Transmembrane</keyword>
<keyword evidence="3" id="KW-1133">Transmembrane helix</keyword>
<evidence type="ECO:0000256" key="1">
    <source>
        <dbReference type="ARBA" id="ARBA00023015"/>
    </source>
</evidence>
<dbReference type="Gene3D" id="1.10.10.1320">
    <property type="entry name" value="Anti-sigma factor, zinc-finger domain"/>
    <property type="match status" value="1"/>
</dbReference>
<keyword evidence="1" id="KW-0805">Transcription regulation</keyword>
<evidence type="ECO:0000256" key="3">
    <source>
        <dbReference type="SAM" id="Phobius"/>
    </source>
</evidence>
<keyword evidence="6" id="KW-1185">Reference proteome</keyword>
<protein>
    <submittedName>
        <fullName evidence="5">Zf-HC2 domain-containing protein</fullName>
    </submittedName>
</protein>
<keyword evidence="2" id="KW-0804">Transcription</keyword>
<name>A0ABS9TX73_9MICC</name>
<feature type="domain" description="Putative zinc-finger" evidence="4">
    <location>
        <begin position="7"/>
        <end position="39"/>
    </location>
</feature>
<proteinExistence type="predicted"/>
<organism evidence="5 6">
    <name type="scientific">Sinomonas terrae</name>
    <dbReference type="NCBI Taxonomy" id="2908838"/>
    <lineage>
        <taxon>Bacteria</taxon>
        <taxon>Bacillati</taxon>
        <taxon>Actinomycetota</taxon>
        <taxon>Actinomycetes</taxon>
        <taxon>Micrococcales</taxon>
        <taxon>Micrococcaceae</taxon>
        <taxon>Sinomonas</taxon>
    </lineage>
</organism>
<sequence length="234" mass="23939">MILDHHDARLALGAYLLGALDPEEARAVEAHVATCPDCQAEIEDLETLPALLDGVPSARAEALAEAPALLNEGPTPPALLARVRARRRALRLRWTGALAGAAAASLALGAALGPVVVGAPTATPSPSTSSPAASYSLTSSDGAQVDLALVRKGWGTELDLVCRGMPSAGVFSVWVVADDGAPERAASWSSTGYAGRAVLTGATSYQLASIRSIQIRDDTQRTLATLTLPATPSG</sequence>
<dbReference type="EMBL" id="JAKZBV010000001">
    <property type="protein sequence ID" value="MCH6468965.1"/>
    <property type="molecule type" value="Genomic_DNA"/>
</dbReference>
<accession>A0ABS9TX73</accession>
<feature type="transmembrane region" description="Helical" evidence="3">
    <location>
        <begin position="94"/>
        <end position="117"/>
    </location>
</feature>
<keyword evidence="3" id="KW-0472">Membrane</keyword>
<gene>
    <name evidence="5" type="ORF">L0M17_03010</name>
</gene>
<evidence type="ECO:0000259" key="4">
    <source>
        <dbReference type="Pfam" id="PF13490"/>
    </source>
</evidence>
<reference evidence="5 6" key="1">
    <citation type="submission" date="2022-03" db="EMBL/GenBank/DDBJ databases">
        <title>Sinomonas sp. isolated from a soil.</title>
        <authorList>
            <person name="Han J."/>
            <person name="Kim D.-U."/>
        </authorList>
    </citation>
    <scope>NUCLEOTIDE SEQUENCE [LARGE SCALE GENOMIC DNA]</scope>
    <source>
        <strain evidence="5 6">5-5</strain>
    </source>
</reference>
<comment type="caution">
    <text evidence="5">The sequence shown here is derived from an EMBL/GenBank/DDBJ whole genome shotgun (WGS) entry which is preliminary data.</text>
</comment>